<comment type="subcellular location">
    <subcellularLocation>
        <location evidence="1">Cell membrane</location>
        <topology evidence="1">Multi-pass membrane protein</topology>
    </subcellularLocation>
</comment>
<proteinExistence type="predicted"/>
<evidence type="ECO:0000256" key="1">
    <source>
        <dbReference type="ARBA" id="ARBA00004651"/>
    </source>
</evidence>
<comment type="caution">
    <text evidence="7">The sequence shown here is derived from an EMBL/GenBank/DDBJ whole genome shotgun (WGS) entry which is preliminary data.</text>
</comment>
<evidence type="ECO:0000313" key="7">
    <source>
        <dbReference type="EMBL" id="MQW35466.1"/>
    </source>
</evidence>
<keyword evidence="2" id="KW-1003">Cell membrane</keyword>
<dbReference type="GO" id="GO:0022857">
    <property type="term" value="F:transmembrane transporter activity"/>
    <property type="evidence" value="ECO:0007669"/>
    <property type="project" value="InterPro"/>
</dbReference>
<name>A0A222K086_RHIML</name>
<feature type="transmembrane region" description="Helical" evidence="6">
    <location>
        <begin position="211"/>
        <end position="229"/>
    </location>
</feature>
<reference evidence="7 8" key="1">
    <citation type="journal article" date="2013" name="Genome Biol.">
        <title>Comparative genomics of the core and accessory genomes of 48 Sinorhizobium strains comprising five genospecies.</title>
        <authorList>
            <person name="Sugawara M."/>
            <person name="Epstein B."/>
            <person name="Badgley B.D."/>
            <person name="Unno T."/>
            <person name="Xu L."/>
            <person name="Reese J."/>
            <person name="Gyaneshwar P."/>
            <person name="Denny R."/>
            <person name="Mudge J."/>
            <person name="Bharti A.K."/>
            <person name="Farmer A.D."/>
            <person name="May G.D."/>
            <person name="Woodward J.E."/>
            <person name="Medigue C."/>
            <person name="Vallenet D."/>
            <person name="Lajus A."/>
            <person name="Rouy Z."/>
            <person name="Martinez-Vaz B."/>
            <person name="Tiffin P."/>
            <person name="Young N.D."/>
            <person name="Sadowsky M.J."/>
        </authorList>
    </citation>
    <scope>NUCLEOTIDE SEQUENCE [LARGE SCALE GENOMIC DNA]</scope>
    <source>
        <strain evidence="7 8">N6B1</strain>
    </source>
</reference>
<feature type="transmembrane region" description="Helical" evidence="6">
    <location>
        <begin position="161"/>
        <end position="179"/>
    </location>
</feature>
<feature type="transmembrane region" description="Helical" evidence="6">
    <location>
        <begin position="333"/>
        <end position="356"/>
    </location>
</feature>
<evidence type="ECO:0000256" key="2">
    <source>
        <dbReference type="ARBA" id="ARBA00022475"/>
    </source>
</evidence>
<evidence type="ECO:0000256" key="4">
    <source>
        <dbReference type="ARBA" id="ARBA00022989"/>
    </source>
</evidence>
<accession>A0A222K086</accession>
<evidence type="ECO:0000313" key="8">
    <source>
        <dbReference type="Proteomes" id="UP000429484"/>
    </source>
</evidence>
<dbReference type="AlphaFoldDB" id="A0A222K086"/>
<dbReference type="Pfam" id="PF02653">
    <property type="entry name" value="BPD_transp_2"/>
    <property type="match status" value="1"/>
</dbReference>
<feature type="transmembrane region" description="Helical" evidence="6">
    <location>
        <begin position="31"/>
        <end position="54"/>
    </location>
</feature>
<dbReference type="RefSeq" id="WP_010975045.1">
    <property type="nucleotide sequence ID" value="NZ_CP021799.1"/>
</dbReference>
<dbReference type="Proteomes" id="UP000429484">
    <property type="component" value="Unassembled WGS sequence"/>
</dbReference>
<dbReference type="PANTHER" id="PTHR47089">
    <property type="entry name" value="ABC TRANSPORTER, PERMEASE PROTEIN"/>
    <property type="match status" value="1"/>
</dbReference>
<feature type="transmembrane region" description="Helical" evidence="6">
    <location>
        <begin position="136"/>
        <end position="156"/>
    </location>
</feature>
<dbReference type="InterPro" id="IPR001851">
    <property type="entry name" value="ABC_transp_permease"/>
</dbReference>
<dbReference type="GO" id="GO:0005886">
    <property type="term" value="C:plasma membrane"/>
    <property type="evidence" value="ECO:0007669"/>
    <property type="project" value="UniProtKB-SubCell"/>
</dbReference>
<keyword evidence="5 6" id="KW-0472">Membrane</keyword>
<feature type="transmembrane region" description="Helical" evidence="6">
    <location>
        <begin position="259"/>
        <end position="278"/>
    </location>
</feature>
<organism evidence="7 8">
    <name type="scientific">Rhizobium meliloti</name>
    <name type="common">Ensifer meliloti</name>
    <name type="synonym">Sinorhizobium meliloti</name>
    <dbReference type="NCBI Taxonomy" id="382"/>
    <lineage>
        <taxon>Bacteria</taxon>
        <taxon>Pseudomonadati</taxon>
        <taxon>Pseudomonadota</taxon>
        <taxon>Alphaproteobacteria</taxon>
        <taxon>Hyphomicrobiales</taxon>
        <taxon>Rhizobiaceae</taxon>
        <taxon>Sinorhizobium/Ensifer group</taxon>
        <taxon>Sinorhizobium</taxon>
    </lineage>
</organism>
<dbReference type="CDD" id="cd06580">
    <property type="entry name" value="TM_PBP1_transp_TpRbsC_like"/>
    <property type="match status" value="1"/>
</dbReference>
<dbReference type="PANTHER" id="PTHR47089:SF1">
    <property type="entry name" value="GUANOSINE ABC TRANSPORTER PERMEASE PROTEIN NUPP"/>
    <property type="match status" value="1"/>
</dbReference>
<protein>
    <submittedName>
        <fullName evidence="7">ABC transporter permease</fullName>
    </submittedName>
</protein>
<keyword evidence="4 6" id="KW-1133">Transmembrane helix</keyword>
<gene>
    <name evidence="7" type="ORF">GHK53_22525</name>
</gene>
<feature type="transmembrane region" description="Helical" evidence="6">
    <location>
        <begin position="298"/>
        <end position="321"/>
    </location>
</feature>
<keyword evidence="3 6" id="KW-0812">Transmembrane</keyword>
<evidence type="ECO:0000256" key="5">
    <source>
        <dbReference type="ARBA" id="ARBA00023136"/>
    </source>
</evidence>
<evidence type="ECO:0000256" key="6">
    <source>
        <dbReference type="SAM" id="Phobius"/>
    </source>
</evidence>
<evidence type="ECO:0000256" key="3">
    <source>
        <dbReference type="ARBA" id="ARBA00022692"/>
    </source>
</evidence>
<sequence length="365" mass="38306">MANSESGQPLAVVPQAYGALWRGLLGPLRTIIQPAAAVVLALACGAALLAFNGYEARAVIDVMVLGVFQDTRSIAEILLKATPLILIGVGLCVAFRCSIWNIGAEGQFYAGAIAATAAGVSFDGLTAWIYVPLVMIAGALAGAAWAAIAGLLKVYFRASEIVTTIMLNYIAIIMTSYLVTGPLRDAAAAYPQSARLVQEAWMPRILPPTRLHIGILVALALAVVMYIFLFRSTRGYALRVVGISPDAARYAGISVPRNIMLSICLSGSMAGLAGAFEIAGVTRRLFQSISPGYGFEGIAVALLANNNPIGAVFSGLLFAILRSGSELMQITAQVPQVLVLVIQGIVILSVVGFAVLRIPSMRPSE</sequence>
<feature type="transmembrane region" description="Helical" evidence="6">
    <location>
        <begin position="108"/>
        <end position="130"/>
    </location>
</feature>
<feature type="transmembrane region" description="Helical" evidence="6">
    <location>
        <begin position="74"/>
        <end position="96"/>
    </location>
</feature>
<dbReference type="EMBL" id="WISR01000184">
    <property type="protein sequence ID" value="MQW35466.1"/>
    <property type="molecule type" value="Genomic_DNA"/>
</dbReference>